<dbReference type="GO" id="GO:0009706">
    <property type="term" value="C:chloroplast inner membrane"/>
    <property type="evidence" value="ECO:0007669"/>
    <property type="project" value="TreeGrafter"/>
</dbReference>
<feature type="region of interest" description="Disordered" evidence="10">
    <location>
        <begin position="111"/>
        <end position="149"/>
    </location>
</feature>
<dbReference type="EMBL" id="HBHL01008121">
    <property type="protein sequence ID" value="CAD9716462.1"/>
    <property type="molecule type" value="Transcribed_RNA"/>
</dbReference>
<dbReference type="GO" id="GO:0099402">
    <property type="term" value="P:plant organ development"/>
    <property type="evidence" value="ECO:0007669"/>
    <property type="project" value="TreeGrafter"/>
</dbReference>
<evidence type="ECO:0000256" key="11">
    <source>
        <dbReference type="SAM" id="Phobius"/>
    </source>
</evidence>
<keyword evidence="4" id="KW-0150">Chloroplast</keyword>
<dbReference type="EMBL" id="CP031037">
    <property type="protein sequence ID" value="QDZ20875.1"/>
    <property type="molecule type" value="Genomic_DNA"/>
</dbReference>
<keyword evidence="14" id="KW-1185">Reference proteome</keyword>
<feature type="region of interest" description="Disordered" evidence="10">
    <location>
        <begin position="1"/>
        <end position="37"/>
    </location>
</feature>
<dbReference type="PANTHER" id="PTHR31038">
    <property type="entry name" value="EXPRESSED PROTEIN-RELATED"/>
    <property type="match status" value="1"/>
</dbReference>
<evidence type="ECO:0000256" key="1">
    <source>
        <dbReference type="ARBA" id="ARBA00004141"/>
    </source>
</evidence>
<dbReference type="Proteomes" id="UP000316726">
    <property type="component" value="Chromosome 4"/>
</dbReference>
<reference evidence="12" key="2">
    <citation type="submission" date="2021-01" db="EMBL/GenBank/DDBJ databases">
        <authorList>
            <person name="Corre E."/>
            <person name="Pelletier E."/>
            <person name="Niang G."/>
            <person name="Scheremetjew M."/>
            <person name="Finn R."/>
            <person name="Kale V."/>
            <person name="Holt S."/>
            <person name="Cochrane G."/>
            <person name="Meng A."/>
            <person name="Brown T."/>
            <person name="Cohen L."/>
        </authorList>
    </citation>
    <scope>NUCLEOTIDE SEQUENCE</scope>
    <source>
        <strain evidence="12">CCMP1205</strain>
    </source>
</reference>
<evidence type="ECO:0000256" key="3">
    <source>
        <dbReference type="ARBA" id="ARBA00010793"/>
    </source>
</evidence>
<dbReference type="AlphaFoldDB" id="A0A5B8MMN9"/>
<keyword evidence="5" id="KW-0934">Plastid</keyword>
<evidence type="ECO:0000313" key="14">
    <source>
        <dbReference type="Proteomes" id="UP000316726"/>
    </source>
</evidence>
<dbReference type="Pfam" id="PF11891">
    <property type="entry name" value="RETICULATA-like"/>
    <property type="match status" value="1"/>
</dbReference>
<accession>A0A5B8MMN9</accession>
<comment type="similarity">
    <text evidence="3">Belongs to the RETICULATA family.</text>
</comment>
<keyword evidence="6 11" id="KW-0812">Transmembrane</keyword>
<evidence type="ECO:0000313" key="12">
    <source>
        <dbReference type="EMBL" id="CAD9716462.1"/>
    </source>
</evidence>
<gene>
    <name evidence="13" type="ORF">A3770_04p33930</name>
    <name evidence="12" type="ORF">CPRI1469_LOCUS5318</name>
</gene>
<feature type="compositionally biased region" description="Acidic residues" evidence="10">
    <location>
        <begin position="134"/>
        <end position="149"/>
    </location>
</feature>
<feature type="transmembrane region" description="Helical" evidence="11">
    <location>
        <begin position="325"/>
        <end position="348"/>
    </location>
</feature>
<feature type="compositionally biased region" description="Basic residues" evidence="10">
    <location>
        <begin position="422"/>
        <end position="433"/>
    </location>
</feature>
<evidence type="ECO:0000256" key="4">
    <source>
        <dbReference type="ARBA" id="ARBA00022528"/>
    </source>
</evidence>
<feature type="region of interest" description="Disordered" evidence="10">
    <location>
        <begin position="419"/>
        <end position="440"/>
    </location>
</feature>
<evidence type="ECO:0000313" key="13">
    <source>
        <dbReference type="EMBL" id="QDZ20875.1"/>
    </source>
</evidence>
<keyword evidence="7" id="KW-0809">Transit peptide</keyword>
<organism evidence="13 14">
    <name type="scientific">Chloropicon primus</name>
    <dbReference type="NCBI Taxonomy" id="1764295"/>
    <lineage>
        <taxon>Eukaryota</taxon>
        <taxon>Viridiplantae</taxon>
        <taxon>Chlorophyta</taxon>
        <taxon>Chloropicophyceae</taxon>
        <taxon>Chloropicales</taxon>
        <taxon>Chloropicaceae</taxon>
        <taxon>Chloropicon</taxon>
    </lineage>
</organism>
<evidence type="ECO:0000256" key="8">
    <source>
        <dbReference type="ARBA" id="ARBA00022989"/>
    </source>
</evidence>
<sequence>MSGATCQHKALERVGAASRRRALDGSTATSSLRGAFRARRAQRARRALATPVRASAGGALFEEDGTKGESTAPLGEELTVPTTCMAQLSGSGGATMQKSKLNLTQEVRISQPKTDDAGGGGDIGNRIFNGGGGDGDDSDDDEYQDDFGDDEEEDAKVGLFDIREAIPEVFDMATMECILAEWGKTIVSLPQGLKMLVELGILSGSQLTRWLSLDYRPQLARTVARKAPQGVSRAFVGRVLADPSFLPKFWLEQGLTLATVLGQLKLDGEKVSREKAAGRVVTSCLATGLMVWGLAPSRGLKMPTNIFEPCGPMRRYTMVQRGQSFLLATALTGGLGLGVGALGGAGGVKSQLLQSQLQHVRLQGLGAETWVAQRCSHLGGALMGTGAVRVVTSAVNFVALAMVQGKGEQLFGKFGKFGGGGGKKKRTKRRSSGRKYSPTSATTATIKARTVV</sequence>
<keyword evidence="9 11" id="KW-0472">Membrane</keyword>
<comment type="subcellular location">
    <subcellularLocation>
        <location evidence="1">Membrane</location>
        <topology evidence="1">Multi-pass membrane protein</topology>
    </subcellularLocation>
    <subcellularLocation>
        <location evidence="2">Plastid</location>
        <location evidence="2">Chloroplast</location>
    </subcellularLocation>
</comment>
<evidence type="ECO:0000256" key="7">
    <source>
        <dbReference type="ARBA" id="ARBA00022946"/>
    </source>
</evidence>
<reference evidence="13 14" key="1">
    <citation type="submission" date="2018-07" db="EMBL/GenBank/DDBJ databases">
        <title>The complete nuclear genome of the prasinophyte Chloropicon primus (CCMP1205).</title>
        <authorList>
            <person name="Pombert J.-F."/>
            <person name="Otis C."/>
            <person name="Turmel M."/>
            <person name="Lemieux C."/>
        </authorList>
    </citation>
    <scope>NUCLEOTIDE SEQUENCE [LARGE SCALE GENOMIC DNA]</scope>
    <source>
        <strain evidence="13 14">CCMP1205</strain>
    </source>
</reference>
<protein>
    <submittedName>
        <fullName evidence="13">Uncharacterized protein</fullName>
    </submittedName>
</protein>
<proteinExistence type="inferred from homology"/>
<keyword evidence="8 11" id="KW-1133">Transmembrane helix</keyword>
<dbReference type="OrthoDB" id="513951at2759"/>
<evidence type="ECO:0000256" key="10">
    <source>
        <dbReference type="SAM" id="MobiDB-lite"/>
    </source>
</evidence>
<dbReference type="InterPro" id="IPR021825">
    <property type="entry name" value="RETICULATA-related"/>
</dbReference>
<evidence type="ECO:0000256" key="6">
    <source>
        <dbReference type="ARBA" id="ARBA00022692"/>
    </source>
</evidence>
<evidence type="ECO:0000256" key="2">
    <source>
        <dbReference type="ARBA" id="ARBA00004229"/>
    </source>
</evidence>
<evidence type="ECO:0000256" key="5">
    <source>
        <dbReference type="ARBA" id="ARBA00022640"/>
    </source>
</evidence>
<name>A0A5B8MMN9_9CHLO</name>
<feature type="compositionally biased region" description="Gly residues" evidence="10">
    <location>
        <begin position="117"/>
        <end position="133"/>
    </location>
</feature>
<evidence type="ECO:0000256" key="9">
    <source>
        <dbReference type="ARBA" id="ARBA00023136"/>
    </source>
</evidence>
<dbReference type="PANTHER" id="PTHR31038:SF2">
    <property type="entry name" value="PROTEIN RETICULATA-RELATED 1, CHLOROPLASTIC"/>
    <property type="match status" value="1"/>
</dbReference>